<dbReference type="PANTHER" id="PTHR31297">
    <property type="entry name" value="GLUCAN ENDO-1,6-BETA-GLUCOSIDASE B"/>
    <property type="match status" value="1"/>
</dbReference>
<feature type="domain" description="Glycoside hydrolase family 5" evidence="7">
    <location>
        <begin position="107"/>
        <end position="337"/>
    </location>
</feature>
<sequence length="439" mass="49280">MRGFPFLLALAVAGLAIAVPTVSLESWGSPPDLRFADTDKNIRTKRTVDFSSEAEKLRGVNIGGWLVLEPWITPSIFQNVDQSLGVVDELTLCQKLPGQAPDILRNHWDTFATYDDFAKIKATGFNLVRIPVGFWAYDNKDTAYVQGAATYLDAAIDWSHKLGLKVIIDLHGAPGSQNGFDNSGQVMKDPLWMTDGGFYGGSSQRTLSIISQIAERHANANGKDAILAIELLNESRGWTNATSQDDLRKFYAEGFNRVRHVTNTSVIIHDAFLHPATYNKFLTPENIVVDHHHYQVFENGLLYKTPEQHRQFACSSHTLYSTADKAVIIGEWTGAMTDCTPHLNGYKQGNRFEGTWPDSTFHGKCAPNHDIKTWSQQMRDDTRAFIEAQMNAFEEHTAGWVWWNFKTEMAAEWDAFLLMDEGVFPRPVGVRKVDNVCGY</sequence>
<dbReference type="OrthoDB" id="62120at2759"/>
<comment type="caution">
    <text evidence="8">The sequence shown here is derived from an EMBL/GenBank/DDBJ whole genome shotgun (WGS) entry which is preliminary data.</text>
</comment>
<dbReference type="GO" id="GO:0009251">
    <property type="term" value="P:glucan catabolic process"/>
    <property type="evidence" value="ECO:0007669"/>
    <property type="project" value="TreeGrafter"/>
</dbReference>
<accession>A0A4Z1PAD6</accession>
<dbReference type="GO" id="GO:0009986">
    <property type="term" value="C:cell surface"/>
    <property type="evidence" value="ECO:0007669"/>
    <property type="project" value="TreeGrafter"/>
</dbReference>
<keyword evidence="6" id="KW-0732">Signal</keyword>
<dbReference type="STRING" id="86259.A0A4Z1PAD6"/>
<dbReference type="GO" id="GO:0071555">
    <property type="term" value="P:cell wall organization"/>
    <property type="evidence" value="ECO:0007669"/>
    <property type="project" value="UniProtKB-KW"/>
</dbReference>
<evidence type="ECO:0000256" key="4">
    <source>
        <dbReference type="ARBA" id="ARBA00023316"/>
    </source>
</evidence>
<evidence type="ECO:0000256" key="2">
    <source>
        <dbReference type="ARBA" id="ARBA00022801"/>
    </source>
</evidence>
<evidence type="ECO:0000259" key="7">
    <source>
        <dbReference type="Pfam" id="PF00150"/>
    </source>
</evidence>
<dbReference type="Proteomes" id="UP000298493">
    <property type="component" value="Unassembled WGS sequence"/>
</dbReference>
<dbReference type="AlphaFoldDB" id="A0A4Z1PAD6"/>
<comment type="similarity">
    <text evidence="1 5">Belongs to the glycosyl hydrolase 5 (cellulase A) family.</text>
</comment>
<evidence type="ECO:0000256" key="5">
    <source>
        <dbReference type="RuleBase" id="RU361153"/>
    </source>
</evidence>
<evidence type="ECO:0000313" key="8">
    <source>
        <dbReference type="EMBL" id="TID26338.1"/>
    </source>
</evidence>
<dbReference type="SUPFAM" id="SSF51445">
    <property type="entry name" value="(Trans)glycosidases"/>
    <property type="match status" value="1"/>
</dbReference>
<keyword evidence="2 5" id="KW-0378">Hydrolase</keyword>
<evidence type="ECO:0000256" key="3">
    <source>
        <dbReference type="ARBA" id="ARBA00023295"/>
    </source>
</evidence>
<dbReference type="GO" id="GO:0005576">
    <property type="term" value="C:extracellular region"/>
    <property type="evidence" value="ECO:0007669"/>
    <property type="project" value="TreeGrafter"/>
</dbReference>
<proteinExistence type="inferred from homology"/>
<name>A0A4Z1PAD6_9PEZI</name>
<gene>
    <name evidence="8" type="ORF">E6O75_ATG00831</name>
</gene>
<dbReference type="InterPro" id="IPR050386">
    <property type="entry name" value="Glycosyl_hydrolase_5"/>
</dbReference>
<feature type="signal peptide" evidence="6">
    <location>
        <begin position="1"/>
        <end position="18"/>
    </location>
</feature>
<evidence type="ECO:0000256" key="6">
    <source>
        <dbReference type="SAM" id="SignalP"/>
    </source>
</evidence>
<dbReference type="EMBL" id="SNSC02000002">
    <property type="protein sequence ID" value="TID26338.1"/>
    <property type="molecule type" value="Genomic_DNA"/>
</dbReference>
<feature type="chain" id="PRO_5021213417" evidence="6">
    <location>
        <begin position="19"/>
        <end position="439"/>
    </location>
</feature>
<keyword evidence="9" id="KW-1185">Reference proteome</keyword>
<dbReference type="InterPro" id="IPR001547">
    <property type="entry name" value="Glyco_hydro_5"/>
</dbReference>
<dbReference type="InterPro" id="IPR017853">
    <property type="entry name" value="GH"/>
</dbReference>
<evidence type="ECO:0000313" key="9">
    <source>
        <dbReference type="Proteomes" id="UP000298493"/>
    </source>
</evidence>
<keyword evidence="8" id="KW-0808">Transferase</keyword>
<dbReference type="PANTHER" id="PTHR31297:SF8">
    <property type="entry name" value="GLYCOSIDE HYDROLASE FAMILY 5 DOMAIN-CONTAINING PROTEIN"/>
    <property type="match status" value="1"/>
</dbReference>
<dbReference type="Gene3D" id="3.20.20.80">
    <property type="entry name" value="Glycosidases"/>
    <property type="match status" value="1"/>
</dbReference>
<dbReference type="GO" id="GO:0004338">
    <property type="term" value="F:glucan exo-1,3-beta-glucosidase activity"/>
    <property type="evidence" value="ECO:0007669"/>
    <property type="project" value="TreeGrafter"/>
</dbReference>
<protein>
    <submittedName>
        <fullName evidence="8">Histone acetyltransferase</fullName>
    </submittedName>
</protein>
<evidence type="ECO:0000256" key="1">
    <source>
        <dbReference type="ARBA" id="ARBA00005641"/>
    </source>
</evidence>
<dbReference type="Pfam" id="PF00150">
    <property type="entry name" value="Cellulase"/>
    <property type="match status" value="1"/>
</dbReference>
<keyword evidence="3 5" id="KW-0326">Glycosidase</keyword>
<dbReference type="GO" id="GO:0016740">
    <property type="term" value="F:transferase activity"/>
    <property type="evidence" value="ECO:0007669"/>
    <property type="project" value="UniProtKB-KW"/>
</dbReference>
<reference evidence="8 9" key="1">
    <citation type="submission" date="2019-04" db="EMBL/GenBank/DDBJ databases">
        <title>High contiguity whole genome sequence and gene annotation resource for two Venturia nashicola isolates.</title>
        <authorList>
            <person name="Prokchorchik M."/>
            <person name="Won K."/>
            <person name="Lee Y."/>
            <person name="Choi E.D."/>
            <person name="Segonzac C."/>
            <person name="Sohn K.H."/>
        </authorList>
    </citation>
    <scope>NUCLEOTIDE SEQUENCE [LARGE SCALE GENOMIC DNA]</scope>
    <source>
        <strain evidence="8 9">PRI2</strain>
    </source>
</reference>
<keyword evidence="4" id="KW-0961">Cell wall biogenesis/degradation</keyword>
<organism evidence="8 9">
    <name type="scientific">Venturia nashicola</name>
    <dbReference type="NCBI Taxonomy" id="86259"/>
    <lineage>
        <taxon>Eukaryota</taxon>
        <taxon>Fungi</taxon>
        <taxon>Dikarya</taxon>
        <taxon>Ascomycota</taxon>
        <taxon>Pezizomycotina</taxon>
        <taxon>Dothideomycetes</taxon>
        <taxon>Pleosporomycetidae</taxon>
        <taxon>Venturiales</taxon>
        <taxon>Venturiaceae</taxon>
        <taxon>Venturia</taxon>
    </lineage>
</organism>